<keyword evidence="1" id="KW-0479">Metal-binding</keyword>
<proteinExistence type="predicted"/>
<organism evidence="4">
    <name type="scientific">marine metagenome</name>
    <dbReference type="NCBI Taxonomy" id="408172"/>
    <lineage>
        <taxon>unclassified sequences</taxon>
        <taxon>metagenomes</taxon>
        <taxon>ecological metagenomes</taxon>
    </lineage>
</organism>
<dbReference type="EMBL" id="UINC01055707">
    <property type="protein sequence ID" value="SVB74901.1"/>
    <property type="molecule type" value="Genomic_DNA"/>
</dbReference>
<keyword evidence="3" id="KW-0520">NAD</keyword>
<dbReference type="Pfam" id="PF04166">
    <property type="entry name" value="PdxA"/>
    <property type="match status" value="1"/>
</dbReference>
<dbReference type="GO" id="GO:0051287">
    <property type="term" value="F:NAD binding"/>
    <property type="evidence" value="ECO:0007669"/>
    <property type="project" value="InterPro"/>
</dbReference>
<evidence type="ECO:0000256" key="2">
    <source>
        <dbReference type="ARBA" id="ARBA00023002"/>
    </source>
</evidence>
<accession>A0A382GL46</accession>
<evidence type="ECO:0000313" key="4">
    <source>
        <dbReference type="EMBL" id="SVB74901.1"/>
    </source>
</evidence>
<gene>
    <name evidence="4" type="ORF">METZ01_LOCUS227755</name>
</gene>
<dbReference type="SUPFAM" id="SSF53659">
    <property type="entry name" value="Isocitrate/Isopropylmalate dehydrogenase-like"/>
    <property type="match status" value="1"/>
</dbReference>
<dbReference type="GO" id="GO:0016491">
    <property type="term" value="F:oxidoreductase activity"/>
    <property type="evidence" value="ECO:0007669"/>
    <property type="project" value="UniProtKB-KW"/>
</dbReference>
<evidence type="ECO:0000256" key="3">
    <source>
        <dbReference type="ARBA" id="ARBA00023027"/>
    </source>
</evidence>
<dbReference type="AlphaFoldDB" id="A0A382GL46"/>
<dbReference type="GO" id="GO:0046872">
    <property type="term" value="F:metal ion binding"/>
    <property type="evidence" value="ECO:0007669"/>
    <property type="project" value="UniProtKB-KW"/>
</dbReference>
<dbReference type="InterPro" id="IPR005255">
    <property type="entry name" value="PdxA_fam"/>
</dbReference>
<name>A0A382GL46_9ZZZZ</name>
<dbReference type="PANTHER" id="PTHR30004">
    <property type="entry name" value="4-HYDROXYTHREONINE-4-PHOSPHATE DEHYDROGENASE"/>
    <property type="match status" value="1"/>
</dbReference>
<evidence type="ECO:0000256" key="1">
    <source>
        <dbReference type="ARBA" id="ARBA00022723"/>
    </source>
</evidence>
<reference evidence="4" key="1">
    <citation type="submission" date="2018-05" db="EMBL/GenBank/DDBJ databases">
        <authorList>
            <person name="Lanie J.A."/>
            <person name="Ng W.-L."/>
            <person name="Kazmierczak K.M."/>
            <person name="Andrzejewski T.M."/>
            <person name="Davidsen T.M."/>
            <person name="Wayne K.J."/>
            <person name="Tettelin H."/>
            <person name="Glass J.I."/>
            <person name="Rusch D."/>
            <person name="Podicherti R."/>
            <person name="Tsui H.-C.T."/>
            <person name="Winkler M.E."/>
        </authorList>
    </citation>
    <scope>NUCLEOTIDE SEQUENCE</scope>
</reference>
<dbReference type="Gene3D" id="3.40.718.10">
    <property type="entry name" value="Isopropylmalate Dehydrogenase"/>
    <property type="match status" value="1"/>
</dbReference>
<keyword evidence="2" id="KW-0560">Oxidoreductase</keyword>
<dbReference type="PANTHER" id="PTHR30004:SF6">
    <property type="entry name" value="D-THREONATE 4-PHOSPHATE DEHYDROGENASE"/>
    <property type="match status" value="1"/>
</dbReference>
<evidence type="ECO:0008006" key="5">
    <source>
        <dbReference type="Google" id="ProtNLM"/>
    </source>
</evidence>
<sequence>MKKPIAIIAGEPNSISSEIIFKSWQLRKKYRHKPFLVIGSIHLLNLQKKKLKYQIKIKKINNNFVSSEINDSELPVYDVKYIQKKSFQEISDISNKYIFRCFEVATNFIKKKKILGFINCPIAKEFLFKNKQQGITEFLAKKEDLKDNAVMLIFNRKLSVSPLTTHIPFSQINKKITKSKIIRKVKIIDNFYKKTFNKKPNIGILGLNPHNFTSTKKKEEKDIISPAIKALKKLKIKVIGPLSPDTSFVISERYNLDVILGMYHDQVLTPFKALFKYDAINITLGLPYFRISPDHGIAKNIIGKKIANPKSLIESIKFFNYVK</sequence>
<protein>
    <recommendedName>
        <fullName evidence="5">4-hydroxythreonine-4-phosphate dehydrogenase</fullName>
    </recommendedName>
</protein>